<accession>A0A0S2IMC2</accession>
<name>A0A0S2IMC2_LEPBO</name>
<reference evidence="1 2" key="1">
    <citation type="journal article" date="2015" name="PLoS Negl. Trop. Dis.">
        <title>Distribution of Plasmids in Distinct Leptospira Pathogenic Species.</title>
        <authorList>
            <person name="Wang Y."/>
            <person name="Zhuang X."/>
            <person name="Zhong Y."/>
            <person name="Zhang C."/>
            <person name="Zhang Y."/>
            <person name="Zeng L."/>
            <person name="Zhu Y."/>
            <person name="He P."/>
            <person name="Dong K."/>
            <person name="Pal U."/>
            <person name="Guo X."/>
            <person name="Qin J."/>
        </authorList>
    </citation>
    <scope>NUCLEOTIDE SEQUENCE [LARGE SCALE GENOMIC DNA]</scope>
    <source>
        <strain evidence="1 2">56604</strain>
    </source>
</reference>
<evidence type="ECO:0000313" key="1">
    <source>
        <dbReference type="EMBL" id="ALO24419.1"/>
    </source>
</evidence>
<dbReference type="Proteomes" id="UP000058857">
    <property type="component" value="Chromosome 1"/>
</dbReference>
<evidence type="ECO:0000313" key="2">
    <source>
        <dbReference type="Proteomes" id="UP000058857"/>
    </source>
</evidence>
<protein>
    <submittedName>
        <fullName evidence="1">Uncharacterized protein</fullName>
    </submittedName>
</protein>
<organism evidence="1">
    <name type="scientific">Leptospira borgpetersenii serovar Ballum</name>
    <dbReference type="NCBI Taxonomy" id="280505"/>
    <lineage>
        <taxon>Bacteria</taxon>
        <taxon>Pseudomonadati</taxon>
        <taxon>Spirochaetota</taxon>
        <taxon>Spirochaetia</taxon>
        <taxon>Leptospirales</taxon>
        <taxon>Leptospiraceae</taxon>
        <taxon>Leptospira</taxon>
    </lineage>
</organism>
<sequence>MYLLEVYFYRHSALMLEYFLTIEIVSIRKKESKSGEKASQKYFIFT</sequence>
<dbReference type="AlphaFoldDB" id="A0A0S2IMC2"/>
<proteinExistence type="predicted"/>
<dbReference type="EMBL" id="CP012029">
    <property type="protein sequence ID" value="ALO24419.1"/>
    <property type="molecule type" value="Genomic_DNA"/>
</dbReference>
<gene>
    <name evidence="1" type="ORF">LBBP_00043</name>
</gene>